<gene>
    <name evidence="2" type="ORF">SAMN05444285_13246</name>
</gene>
<organism evidence="2 3">
    <name type="scientific">Draconibacterium orientale</name>
    <dbReference type="NCBI Taxonomy" id="1168034"/>
    <lineage>
        <taxon>Bacteria</taxon>
        <taxon>Pseudomonadati</taxon>
        <taxon>Bacteroidota</taxon>
        <taxon>Bacteroidia</taxon>
        <taxon>Marinilabiliales</taxon>
        <taxon>Prolixibacteraceae</taxon>
        <taxon>Draconibacterium</taxon>
    </lineage>
</organism>
<reference evidence="2 3" key="1">
    <citation type="submission" date="2016-10" db="EMBL/GenBank/DDBJ databases">
        <authorList>
            <person name="de Groot N.N."/>
        </authorList>
    </citation>
    <scope>NUCLEOTIDE SEQUENCE [LARGE SCALE GENOMIC DNA]</scope>
    <source>
        <strain evidence="2 3">DSM 25947</strain>
    </source>
</reference>
<dbReference type="GO" id="GO:0016746">
    <property type="term" value="F:acyltransferase activity"/>
    <property type="evidence" value="ECO:0007669"/>
    <property type="project" value="UniProtKB-KW"/>
</dbReference>
<dbReference type="Pfam" id="PF01553">
    <property type="entry name" value="Acyltransferase"/>
    <property type="match status" value="1"/>
</dbReference>
<dbReference type="InterPro" id="IPR002123">
    <property type="entry name" value="Plipid/glycerol_acylTrfase"/>
</dbReference>
<keyword evidence="2" id="KW-0012">Acyltransferase</keyword>
<feature type="domain" description="Phospholipid/glycerol acyltransferase" evidence="1">
    <location>
        <begin position="43"/>
        <end position="159"/>
    </location>
</feature>
<dbReference type="SMART" id="SM00563">
    <property type="entry name" value="PlsC"/>
    <property type="match status" value="1"/>
</dbReference>
<sequence length="206" mass="24689">MIIKAKHNFVLDPFFRNYVLWKMKRHFQSFTINGAVQDKSLPILLICNHVSWWDGIWTLYTNQQLFKRKYHFMMLEEELRKNWFFQYTGGFSITKQSKSIFETFDYTAKLLSDAQNLVLLFPQGNIKSIYQNKFVFEKGTEKILQRTKNDIQIIFQANLIDYFADAKPNAFFNLHHYTGAWNVDEIENAYNTFYEQCLQTQAKKEI</sequence>
<accession>A0A1I0IIR7</accession>
<evidence type="ECO:0000259" key="1">
    <source>
        <dbReference type="SMART" id="SM00563"/>
    </source>
</evidence>
<keyword evidence="2" id="KW-0808">Transferase</keyword>
<dbReference type="EMBL" id="FOHT01000032">
    <property type="protein sequence ID" value="SET96972.1"/>
    <property type="molecule type" value="Genomic_DNA"/>
</dbReference>
<evidence type="ECO:0000313" key="2">
    <source>
        <dbReference type="EMBL" id="SET96972.1"/>
    </source>
</evidence>
<name>A0A1I0IIR7_9BACT</name>
<dbReference type="Proteomes" id="UP000181981">
    <property type="component" value="Unassembled WGS sequence"/>
</dbReference>
<proteinExistence type="predicted"/>
<protein>
    <submittedName>
        <fullName evidence="2">Acyltransferase</fullName>
    </submittedName>
</protein>
<dbReference type="AlphaFoldDB" id="A0A1I0IIR7"/>
<evidence type="ECO:0000313" key="3">
    <source>
        <dbReference type="Proteomes" id="UP000181981"/>
    </source>
</evidence>
<dbReference type="SUPFAM" id="SSF69593">
    <property type="entry name" value="Glycerol-3-phosphate (1)-acyltransferase"/>
    <property type="match status" value="1"/>
</dbReference>